<dbReference type="InterPro" id="IPR045794">
    <property type="entry name" value="Trypco1"/>
</dbReference>
<comment type="caution">
    <text evidence="2">The sequence shown here is derived from an EMBL/GenBank/DDBJ whole genome shotgun (WGS) entry which is preliminary data.</text>
</comment>
<dbReference type="RefSeq" id="WP_190837899.1">
    <property type="nucleotide sequence ID" value="NZ_CAWPPI010000126.1"/>
</dbReference>
<evidence type="ECO:0000259" key="1">
    <source>
        <dbReference type="Pfam" id="PF19493"/>
    </source>
</evidence>
<evidence type="ECO:0000313" key="3">
    <source>
        <dbReference type="Proteomes" id="UP000629098"/>
    </source>
</evidence>
<accession>A0A8J6XK10</accession>
<organism evidence="2 3">
    <name type="scientific">Iningainema tapete BLCC-T55</name>
    <dbReference type="NCBI Taxonomy" id="2748662"/>
    <lineage>
        <taxon>Bacteria</taxon>
        <taxon>Bacillati</taxon>
        <taxon>Cyanobacteriota</taxon>
        <taxon>Cyanophyceae</taxon>
        <taxon>Nostocales</taxon>
        <taxon>Scytonemataceae</taxon>
        <taxon>Iningainema tapete</taxon>
    </lineage>
</organism>
<sequence>MEFNTKMITVELSDGTHVRVEATQIGERKINIQTRSFQEITAAIESLTKEIATTLHKVQPVKATVKFGIDISIESGKLTAVLAKNASTANLEITLEWEK</sequence>
<feature type="domain" description="Trypsin-co-occurring" evidence="1">
    <location>
        <begin position="10"/>
        <end position="99"/>
    </location>
</feature>
<dbReference type="Proteomes" id="UP000629098">
    <property type="component" value="Unassembled WGS sequence"/>
</dbReference>
<proteinExistence type="predicted"/>
<dbReference type="EMBL" id="JACXAE010000126">
    <property type="protein sequence ID" value="MBD2778340.1"/>
    <property type="molecule type" value="Genomic_DNA"/>
</dbReference>
<gene>
    <name evidence="2" type="ORF">ICL16_41450</name>
</gene>
<dbReference type="Pfam" id="PF19493">
    <property type="entry name" value="Trypco1"/>
    <property type="match status" value="1"/>
</dbReference>
<reference evidence="2" key="1">
    <citation type="submission" date="2020-09" db="EMBL/GenBank/DDBJ databases">
        <title>Iningainema tapete sp. nov. (Scytonemataceae, Cyanobacteria) from greenhouses in central Florida (USA) produces two types of nodularin with biosynthetic potential for microcystin-LR and anabaenopeptins.</title>
        <authorList>
            <person name="Berthold D.E."/>
            <person name="Lefler F.W."/>
            <person name="Huang I.-S."/>
            <person name="Abdulla H."/>
            <person name="Zimba P.V."/>
            <person name="Laughinghouse H.D. IV."/>
        </authorList>
    </citation>
    <scope>NUCLEOTIDE SEQUENCE</scope>
    <source>
        <strain evidence="2">BLCCT55</strain>
    </source>
</reference>
<evidence type="ECO:0000313" key="2">
    <source>
        <dbReference type="EMBL" id="MBD2778340.1"/>
    </source>
</evidence>
<dbReference type="NCBIfam" id="NF041216">
    <property type="entry name" value="CU044_2847_fam"/>
    <property type="match status" value="1"/>
</dbReference>
<dbReference type="AlphaFoldDB" id="A0A8J6XK10"/>
<name>A0A8J6XK10_9CYAN</name>
<keyword evidence="3" id="KW-1185">Reference proteome</keyword>
<protein>
    <recommendedName>
        <fullName evidence="1">Trypsin-co-occurring domain-containing protein</fullName>
    </recommendedName>
</protein>